<organism evidence="2 3">
    <name type="scientific">Shewanella gelidii</name>
    <dbReference type="NCBI Taxonomy" id="1642821"/>
    <lineage>
        <taxon>Bacteria</taxon>
        <taxon>Pseudomonadati</taxon>
        <taxon>Pseudomonadota</taxon>
        <taxon>Gammaproteobacteria</taxon>
        <taxon>Alteromonadales</taxon>
        <taxon>Shewanellaceae</taxon>
        <taxon>Shewanella</taxon>
    </lineage>
</organism>
<reference evidence="2" key="2">
    <citation type="submission" date="2020-09" db="EMBL/GenBank/DDBJ databases">
        <authorList>
            <person name="Sun Q."/>
            <person name="Ohkuma M."/>
        </authorList>
    </citation>
    <scope>NUCLEOTIDE SEQUENCE</scope>
    <source>
        <strain evidence="2">JCM 30804</strain>
    </source>
</reference>
<dbReference type="PROSITE" id="PS51833">
    <property type="entry name" value="HDOD"/>
    <property type="match status" value="1"/>
</dbReference>
<dbReference type="InterPro" id="IPR013976">
    <property type="entry name" value="HDOD"/>
</dbReference>
<reference evidence="2" key="1">
    <citation type="journal article" date="2014" name="Int. J. Syst. Evol. Microbiol.">
        <title>Complete genome sequence of Corynebacterium casei LMG S-19264T (=DSM 44701T), isolated from a smear-ripened cheese.</title>
        <authorList>
            <consortium name="US DOE Joint Genome Institute (JGI-PGF)"/>
            <person name="Walter F."/>
            <person name="Albersmeier A."/>
            <person name="Kalinowski J."/>
            <person name="Ruckert C."/>
        </authorList>
    </citation>
    <scope>NUCLEOTIDE SEQUENCE</scope>
    <source>
        <strain evidence="2">JCM 30804</strain>
    </source>
</reference>
<keyword evidence="2" id="KW-0418">Kinase</keyword>
<dbReference type="SUPFAM" id="SSF109604">
    <property type="entry name" value="HD-domain/PDEase-like"/>
    <property type="match status" value="1"/>
</dbReference>
<gene>
    <name evidence="2" type="ORF">GCM10009332_15510</name>
</gene>
<dbReference type="Pfam" id="PF08668">
    <property type="entry name" value="HDOD"/>
    <property type="match status" value="1"/>
</dbReference>
<protein>
    <submittedName>
        <fullName evidence="2">Histidine kinase</fullName>
    </submittedName>
</protein>
<accession>A0A917NAV4</accession>
<sequence>MAISVAGGLKTGKIVDVEKRLYQQLIVGKQKSNAMFDELDAELEASASKLDIEREAILARLQKQIDAKAIYEAISTQLTDTVCNAIEHQLSQPELVLKSATVDQAQLMLLEILQAKNLDLNRLRPMIAGQSWIAKDLLTMVNSPAFRAKRPQRADVKVTDIKLVLNFVGIESLKTIIPYYCLRHWLPSGHASLLWTKRKLWRYSVVSAIAVKALANLHRRNECLLYCVSLLSQLGTSVILGNSARLFEKTWGTWLREASGSRDKEVYDAIIATEFPAQAVLEQVLNRGSELNWQLLNLLDFKESKLSSLLTEIDQTMVFRELSEDAKLIAKASCYAKVMLLEEMRQIEPQEKRVMFDYYEFTEQELIRLKGQNYRKLELL</sequence>
<dbReference type="RefSeq" id="WP_188919547.1">
    <property type="nucleotide sequence ID" value="NZ_BMPZ01000003.1"/>
</dbReference>
<comment type="caution">
    <text evidence="2">The sequence shown here is derived from an EMBL/GenBank/DDBJ whole genome shotgun (WGS) entry which is preliminary data.</text>
</comment>
<dbReference type="GO" id="GO:0016301">
    <property type="term" value="F:kinase activity"/>
    <property type="evidence" value="ECO:0007669"/>
    <property type="project" value="UniProtKB-KW"/>
</dbReference>
<evidence type="ECO:0000313" key="3">
    <source>
        <dbReference type="Proteomes" id="UP000613743"/>
    </source>
</evidence>
<dbReference type="EMBL" id="BMPZ01000003">
    <property type="protein sequence ID" value="GGI79039.1"/>
    <property type="molecule type" value="Genomic_DNA"/>
</dbReference>
<keyword evidence="3" id="KW-1185">Reference proteome</keyword>
<dbReference type="Proteomes" id="UP000613743">
    <property type="component" value="Unassembled WGS sequence"/>
</dbReference>
<proteinExistence type="predicted"/>
<feature type="domain" description="HDOD" evidence="1">
    <location>
        <begin position="99"/>
        <end position="305"/>
    </location>
</feature>
<evidence type="ECO:0000259" key="1">
    <source>
        <dbReference type="PROSITE" id="PS51833"/>
    </source>
</evidence>
<name>A0A917NAV4_9GAMM</name>
<evidence type="ECO:0000313" key="2">
    <source>
        <dbReference type="EMBL" id="GGI79039.1"/>
    </source>
</evidence>
<dbReference type="Gene3D" id="1.10.3210.10">
    <property type="entry name" value="Hypothetical protein af1432"/>
    <property type="match status" value="1"/>
</dbReference>
<dbReference type="AlphaFoldDB" id="A0A917NAV4"/>
<keyword evidence="2" id="KW-0808">Transferase</keyword>